<protein>
    <submittedName>
        <fullName evidence="1">Uncharacterized protein</fullName>
    </submittedName>
</protein>
<proteinExistence type="predicted"/>
<dbReference type="KEGG" id="ppso:QPJ95_17340"/>
<dbReference type="Proteomes" id="UP001238334">
    <property type="component" value="Chromosome"/>
</dbReference>
<keyword evidence="2" id="KW-1185">Reference proteome</keyword>
<gene>
    <name evidence="1" type="ORF">QPJ95_17340</name>
</gene>
<sequence>MLETLQSGSISQNVYALSEVRGLLSINKRDLSVLLSDNIHIARYRGNDESMLHSALDILAVHLYLTVATSQERPPTRHLLSFMAIFVCEELLSQIETKPPPSSPTEIEARLINDSTLTLMHLDHYYSDLAKEIHRFWTKLRNHNMQIGRG</sequence>
<accession>A0A9Y2KX83</accession>
<organism evidence="1 2">
    <name type="scientific">Parasedimentitalea psychrophila</name>
    <dbReference type="NCBI Taxonomy" id="2997337"/>
    <lineage>
        <taxon>Bacteria</taxon>
        <taxon>Pseudomonadati</taxon>
        <taxon>Pseudomonadota</taxon>
        <taxon>Alphaproteobacteria</taxon>
        <taxon>Rhodobacterales</taxon>
        <taxon>Paracoccaceae</taxon>
        <taxon>Parasedimentitalea</taxon>
    </lineage>
</organism>
<dbReference type="EMBL" id="CP127247">
    <property type="protein sequence ID" value="WIY24343.1"/>
    <property type="molecule type" value="Genomic_DNA"/>
</dbReference>
<evidence type="ECO:0000313" key="2">
    <source>
        <dbReference type="Proteomes" id="UP001238334"/>
    </source>
</evidence>
<reference evidence="1 2" key="1">
    <citation type="submission" date="2023-06" db="EMBL/GenBank/DDBJ databases">
        <title>Parasedimentitalea psychrophila sp. nov., a psychrophilic bacterium isolated from deep-sea sediment.</title>
        <authorList>
            <person name="Li A."/>
        </authorList>
    </citation>
    <scope>NUCLEOTIDE SEQUENCE [LARGE SCALE GENOMIC DNA]</scope>
    <source>
        <strain evidence="1 2">QS115</strain>
    </source>
</reference>
<dbReference type="AlphaFoldDB" id="A0A9Y2KX83"/>
<name>A0A9Y2KX83_9RHOB</name>
<evidence type="ECO:0000313" key="1">
    <source>
        <dbReference type="EMBL" id="WIY24343.1"/>
    </source>
</evidence>
<dbReference type="RefSeq" id="WP_270921177.1">
    <property type="nucleotide sequence ID" value="NZ_CP127247.1"/>
</dbReference>